<dbReference type="Proteomes" id="UP001149813">
    <property type="component" value="Unassembled WGS sequence"/>
</dbReference>
<evidence type="ECO:0000259" key="4">
    <source>
        <dbReference type="PROSITE" id="PS50919"/>
    </source>
</evidence>
<dbReference type="Gene3D" id="2.80.10.50">
    <property type="match status" value="1"/>
</dbReference>
<evidence type="ECO:0000256" key="3">
    <source>
        <dbReference type="SAM" id="SignalP"/>
    </source>
</evidence>
<feature type="chain" id="PRO_5040813647" description="MIR domain-containing protein" evidence="3">
    <location>
        <begin position="25"/>
        <end position="224"/>
    </location>
</feature>
<dbReference type="EMBL" id="JANBOJ010000321">
    <property type="protein sequence ID" value="KAJ1719916.1"/>
    <property type="molecule type" value="Genomic_DNA"/>
</dbReference>
<dbReference type="PANTHER" id="PTHR46809">
    <property type="entry name" value="STROMAL CELL-DERIVED FACTOR 2-LIKE PROTEIN"/>
    <property type="match status" value="1"/>
</dbReference>
<keyword evidence="6" id="KW-1185">Reference proteome</keyword>
<accession>A0A9W7XV53</accession>
<keyword evidence="1 3" id="KW-0732">Signal</keyword>
<comment type="caution">
    <text evidence="5">The sequence shown here is derived from an EMBL/GenBank/DDBJ whole genome shotgun (WGS) entry which is preliminary data.</text>
</comment>
<keyword evidence="2" id="KW-0677">Repeat</keyword>
<gene>
    <name evidence="5" type="ORF">LPJ53_005386</name>
</gene>
<dbReference type="SUPFAM" id="SSF82109">
    <property type="entry name" value="MIR domain"/>
    <property type="match status" value="1"/>
</dbReference>
<dbReference type="OrthoDB" id="5588846at2759"/>
<proteinExistence type="predicted"/>
<sequence>MHFAISTISSLLLIVAGSAHSATASLFGGKQTAEPAAESAVTPGWEHVTSGSTIKLGHGKSTTRLTLPQVSYGTGSQQQAITAFTDTMTTRALWLVEQPDALRGSPIACGSEVRLVNSDSGHSLHSHAAHKAPISGAQEVSGFDGRDSGDMWVVECSTDMWLRESPVYLKHVETGRYLQSLPSKKYRQPIVGHQEVSGGKKPDANAQWIAMEGYYFVRKDTAPS</sequence>
<dbReference type="CDD" id="cd23279">
    <property type="entry name" value="beta-trefoil_MIR_SDF2-like"/>
    <property type="match status" value="1"/>
</dbReference>
<dbReference type="SMART" id="SM00472">
    <property type="entry name" value="MIR"/>
    <property type="match status" value="3"/>
</dbReference>
<evidence type="ECO:0000313" key="5">
    <source>
        <dbReference type="EMBL" id="KAJ1719916.1"/>
    </source>
</evidence>
<evidence type="ECO:0000256" key="2">
    <source>
        <dbReference type="ARBA" id="ARBA00022737"/>
    </source>
</evidence>
<dbReference type="PROSITE" id="PS50919">
    <property type="entry name" value="MIR"/>
    <property type="match status" value="2"/>
</dbReference>
<dbReference type="Pfam" id="PF02815">
    <property type="entry name" value="MIR"/>
    <property type="match status" value="1"/>
</dbReference>
<dbReference type="InterPro" id="IPR036300">
    <property type="entry name" value="MIR_dom_sf"/>
</dbReference>
<dbReference type="InterPro" id="IPR016093">
    <property type="entry name" value="MIR_motif"/>
</dbReference>
<evidence type="ECO:0000313" key="6">
    <source>
        <dbReference type="Proteomes" id="UP001149813"/>
    </source>
</evidence>
<feature type="domain" description="MIR" evidence="4">
    <location>
        <begin position="104"/>
        <end position="157"/>
    </location>
</feature>
<name>A0A9W7XV53_9FUNG</name>
<feature type="signal peptide" evidence="3">
    <location>
        <begin position="1"/>
        <end position="24"/>
    </location>
</feature>
<reference evidence="5" key="1">
    <citation type="submission" date="2022-07" db="EMBL/GenBank/DDBJ databases">
        <title>Phylogenomic reconstructions and comparative analyses of Kickxellomycotina fungi.</title>
        <authorList>
            <person name="Reynolds N.K."/>
            <person name="Stajich J.E."/>
            <person name="Barry K."/>
            <person name="Grigoriev I.V."/>
            <person name="Crous P."/>
            <person name="Smith M.E."/>
        </authorList>
    </citation>
    <scope>NUCLEOTIDE SEQUENCE</scope>
    <source>
        <strain evidence="5">NBRC 32514</strain>
    </source>
</reference>
<evidence type="ECO:0000256" key="1">
    <source>
        <dbReference type="ARBA" id="ARBA00022729"/>
    </source>
</evidence>
<organism evidence="5 6">
    <name type="scientific">Coemansia erecta</name>
    <dbReference type="NCBI Taxonomy" id="147472"/>
    <lineage>
        <taxon>Eukaryota</taxon>
        <taxon>Fungi</taxon>
        <taxon>Fungi incertae sedis</taxon>
        <taxon>Zoopagomycota</taxon>
        <taxon>Kickxellomycotina</taxon>
        <taxon>Kickxellomycetes</taxon>
        <taxon>Kickxellales</taxon>
        <taxon>Kickxellaceae</taxon>
        <taxon>Coemansia</taxon>
    </lineage>
</organism>
<dbReference type="PANTHER" id="PTHR46809:SF2">
    <property type="entry name" value="GH21273P"/>
    <property type="match status" value="1"/>
</dbReference>
<dbReference type="AlphaFoldDB" id="A0A9W7XV53"/>
<feature type="domain" description="MIR" evidence="4">
    <location>
        <begin position="45"/>
        <end position="99"/>
    </location>
</feature>
<protein>
    <recommendedName>
        <fullName evidence="4">MIR domain-containing protein</fullName>
    </recommendedName>
</protein>